<name>A0A1M3KV67_9BACT</name>
<evidence type="ECO:0000256" key="1">
    <source>
        <dbReference type="SAM" id="SignalP"/>
    </source>
</evidence>
<dbReference type="InterPro" id="IPR013783">
    <property type="entry name" value="Ig-like_fold"/>
</dbReference>
<protein>
    <recommendedName>
        <fullName evidence="4">Abnormal spindle-like microcephaly-associated protein ASH domain-containing protein</fullName>
    </recommendedName>
</protein>
<comment type="caution">
    <text evidence="2">The sequence shown here is derived from an EMBL/GenBank/DDBJ whole genome shotgun (WGS) entry which is preliminary data.</text>
</comment>
<keyword evidence="1" id="KW-0732">Signal</keyword>
<sequence length="831" mass="90742">MMRTLRTSCIVIALLLSYTLRTQAQLNVTPDVIELGDIVVGDTTSFTFSLANHGDVLLSAPQSYCDGDANPYVLHGFALPQTIKAHDSATATFAILPIQPAASILWTCSFQYRQPDGGTVETQISIRGASTRSAALSGPAVVDFGTIVAGDTVERTFKIVNTGNAPGWIHYIYDLSETPFTYKRMPELPYRIGKGDSLTLTVAYVPTQANADTATIAIETSWSFSPYIAFLTGRARPQDTLRYSAAFLSFANAVPGRSSVLPVVFSIPSRSAVIDGVAVTGSECFELSSPPRLPYTVKPTAPCTVWVRCTPDRFGLLHGTLTVTTSTGKRIDVRLEANVRPSSAQTVGTVVLDEERAMNGYTLFAPLNSTITYLMNNKGEIVHTWSGSFRPAQSAMLMEGGVLLRTATPGDGLPLDDQGAGGIVEKISWDGDVIWRYEYQGQDQRAHHDVELLPNGNILLLVRERQSWDSAFSAGRIPKRITENAVWTERIVEVKPTGGRSGEIVWEWKAWDHLVQDANPARANFGDVAALRERIDINTGPVTADWLHMNSVRYNAARDEILVSMRNMNEVIVIDRKTGNIVYRWGNAVNYRAGDTADRRLYVQHDARWIGEGMPGEGNIMIFNNGRGRGDSSYSTVEEIIPPLGTDGKYVTTSPAPFGPSTPAWSFQAPRNTHFYATIGGSAARLRNGNTLVCLDPSGSFVEVTMNGDEVWRYVSPVGNGTIYRQGQTPVNNAVFRATKYDGDGPELAGRTLRSLGRLEDGPLSVIDVTSPGVSCTRTTDGRLHLTVTEQKYVHLDAYDLLGRWLGTIVDATLEPGTYIHSVPDGTFIVK</sequence>
<dbReference type="STRING" id="1895771.BGO89_13340"/>
<organism evidence="2 3">
    <name type="scientific">Candidatus Kapaibacterium thiocyanatum</name>
    <dbReference type="NCBI Taxonomy" id="1895771"/>
    <lineage>
        <taxon>Bacteria</taxon>
        <taxon>Pseudomonadati</taxon>
        <taxon>Candidatus Kapaibacteriota</taxon>
        <taxon>Candidatus Kapaibacteriia</taxon>
        <taxon>Candidatus Kapaibacteriales</taxon>
        <taxon>Candidatus Kapaibacteriaceae</taxon>
        <taxon>Candidatus Kapaibacterium</taxon>
    </lineage>
</organism>
<dbReference type="Gene3D" id="2.60.40.10">
    <property type="entry name" value="Immunoglobulins"/>
    <property type="match status" value="1"/>
</dbReference>
<gene>
    <name evidence="2" type="ORF">BGO89_13340</name>
</gene>
<dbReference type="EMBL" id="MKVH01000025">
    <property type="protein sequence ID" value="OJX56315.1"/>
    <property type="molecule type" value="Genomic_DNA"/>
</dbReference>
<dbReference type="Pfam" id="PF05935">
    <property type="entry name" value="Arylsulfotrans"/>
    <property type="match status" value="1"/>
</dbReference>
<evidence type="ECO:0000313" key="3">
    <source>
        <dbReference type="Proteomes" id="UP000184233"/>
    </source>
</evidence>
<dbReference type="PANTHER" id="PTHR35340:SF5">
    <property type="entry name" value="ASST-DOMAIN-CONTAINING PROTEIN"/>
    <property type="match status" value="1"/>
</dbReference>
<proteinExistence type="predicted"/>
<dbReference type="NCBIfam" id="NF012200">
    <property type="entry name" value="choice_anch_D"/>
    <property type="match status" value="1"/>
</dbReference>
<dbReference type="InterPro" id="IPR053143">
    <property type="entry name" value="Arylsulfate_ST"/>
</dbReference>
<dbReference type="Proteomes" id="UP000184233">
    <property type="component" value="Unassembled WGS sequence"/>
</dbReference>
<reference evidence="2 3" key="1">
    <citation type="submission" date="2016-09" db="EMBL/GenBank/DDBJ databases">
        <title>Genome-resolved meta-omics ties microbial dynamics to process performance in biotechnology for thiocyanate degradation.</title>
        <authorList>
            <person name="Kantor R.S."/>
            <person name="Huddy R.J."/>
            <person name="Iyer R."/>
            <person name="Thomas B.C."/>
            <person name="Brown C.T."/>
            <person name="Anantharaman K."/>
            <person name="Tringe S."/>
            <person name="Hettich R.L."/>
            <person name="Harrison S.T."/>
            <person name="Banfield J.F."/>
        </authorList>
    </citation>
    <scope>NUCLEOTIDE SEQUENCE [LARGE SCALE GENOMIC DNA]</scope>
    <source>
        <strain evidence="2">59-99</strain>
    </source>
</reference>
<feature type="signal peptide" evidence="1">
    <location>
        <begin position="1"/>
        <end position="24"/>
    </location>
</feature>
<dbReference type="GO" id="GO:0004062">
    <property type="term" value="F:aryl sulfotransferase activity"/>
    <property type="evidence" value="ECO:0007669"/>
    <property type="project" value="InterPro"/>
</dbReference>
<dbReference type="PANTHER" id="PTHR35340">
    <property type="entry name" value="PQQ ENZYME REPEAT PROTEIN-RELATED"/>
    <property type="match status" value="1"/>
</dbReference>
<evidence type="ECO:0008006" key="4">
    <source>
        <dbReference type="Google" id="ProtNLM"/>
    </source>
</evidence>
<dbReference type="InterPro" id="IPR010262">
    <property type="entry name" value="Arylsulfotransferase_bact"/>
</dbReference>
<accession>A0A1M3KV67</accession>
<feature type="chain" id="PRO_5009894986" description="Abnormal spindle-like microcephaly-associated protein ASH domain-containing protein" evidence="1">
    <location>
        <begin position="25"/>
        <end position="831"/>
    </location>
</feature>
<evidence type="ECO:0000313" key="2">
    <source>
        <dbReference type="EMBL" id="OJX56315.1"/>
    </source>
</evidence>
<dbReference type="AlphaFoldDB" id="A0A1M3KV67"/>